<keyword evidence="2 5" id="KW-0238">DNA-binding</keyword>
<evidence type="ECO:0000313" key="10">
    <source>
        <dbReference type="Proteomes" id="UP001153620"/>
    </source>
</evidence>
<dbReference type="PANTHER" id="PTHR24339:SF30">
    <property type="entry name" value="LATERAL MUSCLES SCARCER, ISOFORM B"/>
    <property type="match status" value="1"/>
</dbReference>
<feature type="DNA-binding region" description="Homeobox" evidence="5">
    <location>
        <begin position="117"/>
        <end position="197"/>
    </location>
</feature>
<feature type="region of interest" description="Disordered" evidence="7">
    <location>
        <begin position="348"/>
        <end position="381"/>
    </location>
</feature>
<dbReference type="GO" id="GO:0005634">
    <property type="term" value="C:nucleus"/>
    <property type="evidence" value="ECO:0007669"/>
    <property type="project" value="UniProtKB-SubCell"/>
</dbReference>
<feature type="compositionally biased region" description="Polar residues" evidence="7">
    <location>
        <begin position="1"/>
        <end position="13"/>
    </location>
</feature>
<organism evidence="9 10">
    <name type="scientific">Chironomus riparius</name>
    <dbReference type="NCBI Taxonomy" id="315576"/>
    <lineage>
        <taxon>Eukaryota</taxon>
        <taxon>Metazoa</taxon>
        <taxon>Ecdysozoa</taxon>
        <taxon>Arthropoda</taxon>
        <taxon>Hexapoda</taxon>
        <taxon>Insecta</taxon>
        <taxon>Pterygota</taxon>
        <taxon>Neoptera</taxon>
        <taxon>Endopterygota</taxon>
        <taxon>Diptera</taxon>
        <taxon>Nematocera</taxon>
        <taxon>Chironomoidea</taxon>
        <taxon>Chironomidae</taxon>
        <taxon>Chironominae</taxon>
        <taxon>Chironomus</taxon>
    </lineage>
</organism>
<accession>A0A9N9RRB7</accession>
<dbReference type="CDD" id="cd00086">
    <property type="entry name" value="homeodomain"/>
    <property type="match status" value="1"/>
</dbReference>
<evidence type="ECO:0000256" key="7">
    <source>
        <dbReference type="SAM" id="MobiDB-lite"/>
    </source>
</evidence>
<evidence type="ECO:0000256" key="3">
    <source>
        <dbReference type="ARBA" id="ARBA00023155"/>
    </source>
</evidence>
<gene>
    <name evidence="9" type="ORF">CHIRRI_LOCUS3949</name>
</gene>
<proteinExistence type="predicted"/>
<feature type="region of interest" description="Disordered" evidence="7">
    <location>
        <begin position="81"/>
        <end position="124"/>
    </location>
</feature>
<feature type="compositionally biased region" description="Polar residues" evidence="7">
    <location>
        <begin position="254"/>
        <end position="264"/>
    </location>
</feature>
<dbReference type="GO" id="GO:0000978">
    <property type="term" value="F:RNA polymerase II cis-regulatory region sequence-specific DNA binding"/>
    <property type="evidence" value="ECO:0007669"/>
    <property type="project" value="TreeGrafter"/>
</dbReference>
<feature type="compositionally biased region" description="Basic and acidic residues" evidence="7">
    <location>
        <begin position="88"/>
        <end position="97"/>
    </location>
</feature>
<feature type="compositionally biased region" description="Polar residues" evidence="7">
    <location>
        <begin position="348"/>
        <end position="364"/>
    </location>
</feature>
<evidence type="ECO:0000259" key="8">
    <source>
        <dbReference type="PROSITE" id="PS50071"/>
    </source>
</evidence>
<dbReference type="GO" id="GO:0030182">
    <property type="term" value="P:neuron differentiation"/>
    <property type="evidence" value="ECO:0007669"/>
    <property type="project" value="TreeGrafter"/>
</dbReference>
<comment type="subcellular location">
    <subcellularLocation>
        <location evidence="1 5 6">Nucleus</location>
    </subcellularLocation>
</comment>
<evidence type="ECO:0000313" key="9">
    <source>
        <dbReference type="EMBL" id="CAG9801012.1"/>
    </source>
</evidence>
<feature type="domain" description="Homeobox" evidence="8">
    <location>
        <begin position="115"/>
        <end position="196"/>
    </location>
</feature>
<dbReference type="GO" id="GO:0000981">
    <property type="term" value="F:DNA-binding transcription factor activity, RNA polymerase II-specific"/>
    <property type="evidence" value="ECO:0007669"/>
    <property type="project" value="TreeGrafter"/>
</dbReference>
<dbReference type="InterPro" id="IPR050877">
    <property type="entry name" value="EMX-VAX-Noto_Homeobox_TFs"/>
</dbReference>
<dbReference type="PANTHER" id="PTHR24339">
    <property type="entry name" value="HOMEOBOX PROTEIN EMX-RELATED"/>
    <property type="match status" value="1"/>
</dbReference>
<dbReference type="OrthoDB" id="6159439at2759"/>
<keyword evidence="3 5" id="KW-0371">Homeobox</keyword>
<dbReference type="PROSITE" id="PS50071">
    <property type="entry name" value="HOMEOBOX_2"/>
    <property type="match status" value="1"/>
</dbReference>
<dbReference type="SMART" id="SM00389">
    <property type="entry name" value="HOX"/>
    <property type="match status" value="1"/>
</dbReference>
<dbReference type="EMBL" id="OU895877">
    <property type="protein sequence ID" value="CAG9801012.1"/>
    <property type="molecule type" value="Genomic_DNA"/>
</dbReference>
<feature type="region of interest" description="Disordered" evidence="7">
    <location>
        <begin position="1"/>
        <end position="30"/>
    </location>
</feature>
<dbReference type="AlphaFoldDB" id="A0A9N9RRB7"/>
<reference evidence="9" key="1">
    <citation type="submission" date="2022-01" db="EMBL/GenBank/DDBJ databases">
        <authorList>
            <person name="King R."/>
        </authorList>
    </citation>
    <scope>NUCLEOTIDE SEQUENCE</scope>
</reference>
<dbReference type="Pfam" id="PF00046">
    <property type="entry name" value="Homeodomain"/>
    <property type="match status" value="1"/>
</dbReference>
<evidence type="ECO:0000256" key="5">
    <source>
        <dbReference type="PROSITE-ProRule" id="PRU00108"/>
    </source>
</evidence>
<dbReference type="Gene3D" id="1.10.10.60">
    <property type="entry name" value="Homeodomain-like"/>
    <property type="match status" value="1"/>
</dbReference>
<evidence type="ECO:0000256" key="1">
    <source>
        <dbReference type="ARBA" id="ARBA00004123"/>
    </source>
</evidence>
<evidence type="ECO:0000256" key="4">
    <source>
        <dbReference type="ARBA" id="ARBA00023242"/>
    </source>
</evidence>
<evidence type="ECO:0000256" key="6">
    <source>
        <dbReference type="RuleBase" id="RU000682"/>
    </source>
</evidence>
<dbReference type="Proteomes" id="UP001153620">
    <property type="component" value="Chromosome 1"/>
</dbReference>
<dbReference type="GO" id="GO:0007420">
    <property type="term" value="P:brain development"/>
    <property type="evidence" value="ECO:0007669"/>
    <property type="project" value="TreeGrafter"/>
</dbReference>
<evidence type="ECO:0000256" key="2">
    <source>
        <dbReference type="ARBA" id="ARBA00023125"/>
    </source>
</evidence>
<keyword evidence="10" id="KW-1185">Reference proteome</keyword>
<reference evidence="9" key="2">
    <citation type="submission" date="2022-10" db="EMBL/GenBank/DDBJ databases">
        <authorList>
            <consortium name="ENA_rothamsted_submissions"/>
            <consortium name="culmorum"/>
            <person name="King R."/>
        </authorList>
    </citation>
    <scope>NUCLEOTIDE SEQUENCE</scope>
</reference>
<dbReference type="InterPro" id="IPR009057">
    <property type="entry name" value="Homeodomain-like_sf"/>
</dbReference>
<feature type="compositionally biased region" description="Acidic residues" evidence="7">
    <location>
        <begin position="369"/>
        <end position="381"/>
    </location>
</feature>
<feature type="region of interest" description="Disordered" evidence="7">
    <location>
        <begin position="254"/>
        <end position="273"/>
    </location>
</feature>
<dbReference type="SUPFAM" id="SSF46689">
    <property type="entry name" value="Homeodomain-like"/>
    <property type="match status" value="1"/>
</dbReference>
<dbReference type="InterPro" id="IPR001356">
    <property type="entry name" value="HD"/>
</dbReference>
<sequence>MENSKNLSSANQQQKRKSNFSIENILAKSPDTYQARDIKQKLLRQNPFQNNHVLFDKNKNLNVPYKKYQEDSDNEIKIESETSSCHSENTESCHADSENQEMDENSDDAGSQSDDRKKRPRTAFSASQIKSLECEFEKGKYLSVAKRTSLAKSLSLTETQVGIKYKFPIFLLLTYLYPTKKVKIWFQNRRTKFKRKYTSDVEQLASHYYSSLGIGGIARPMVVGDRLWLFSQPVNGMPTPIQSLLLSNMPPSTQHPQPYSTMVPHSSRGYSDGRSTIISPQPRLSSEYPPHPQFMNKNYRHDFYAKYTAIGPSTSADYRLLKSEEVSHLKSNGLADLESRFGNNSAIFNESGGKSNETLISDNKSTSSDDIDCEEIEINDN</sequence>
<keyword evidence="4 5" id="KW-0539">Nucleus</keyword>
<feature type="compositionally biased region" description="Acidic residues" evidence="7">
    <location>
        <begin position="98"/>
        <end position="107"/>
    </location>
</feature>
<protein>
    <recommendedName>
        <fullName evidence="8">Homeobox domain-containing protein</fullName>
    </recommendedName>
</protein>
<name>A0A9N9RRB7_9DIPT</name>